<keyword evidence="3" id="KW-1133">Transmembrane helix</keyword>
<keyword evidence="1" id="KW-0175">Coiled coil</keyword>
<feature type="coiled-coil region" evidence="1">
    <location>
        <begin position="133"/>
        <end position="174"/>
    </location>
</feature>
<dbReference type="RefSeq" id="WP_115834694.1">
    <property type="nucleotide sequence ID" value="NZ_CP025086.1"/>
</dbReference>
<name>A0A3D9Z0Z6_9HYPH</name>
<dbReference type="Proteomes" id="UP000256900">
    <property type="component" value="Unassembled WGS sequence"/>
</dbReference>
<comment type="caution">
    <text evidence="4">The sequence shown here is derived from an EMBL/GenBank/DDBJ whole genome shotgun (WGS) entry which is preliminary data.</text>
</comment>
<dbReference type="GO" id="GO:0055085">
    <property type="term" value="P:transmembrane transport"/>
    <property type="evidence" value="ECO:0007669"/>
    <property type="project" value="InterPro"/>
</dbReference>
<evidence type="ECO:0000256" key="1">
    <source>
        <dbReference type="SAM" id="Coils"/>
    </source>
</evidence>
<protein>
    <submittedName>
        <fullName evidence="4">HlyD family secretion protein</fullName>
    </submittedName>
</protein>
<accession>A0A3D9Z0Z6</accession>
<dbReference type="GO" id="GO:0005886">
    <property type="term" value="C:plasma membrane"/>
    <property type="evidence" value="ECO:0007669"/>
    <property type="project" value="TreeGrafter"/>
</dbReference>
<dbReference type="PANTHER" id="PTHR30438:SF2">
    <property type="entry name" value="MEMBRANE PROTEIN"/>
    <property type="match status" value="1"/>
</dbReference>
<evidence type="ECO:0000313" key="5">
    <source>
        <dbReference type="Proteomes" id="UP000256900"/>
    </source>
</evidence>
<feature type="transmembrane region" description="Helical" evidence="3">
    <location>
        <begin position="59"/>
        <end position="77"/>
    </location>
</feature>
<dbReference type="Gene3D" id="2.40.50.100">
    <property type="match status" value="1"/>
</dbReference>
<sequence length="380" mass="41443">MPKDIDTTAAPSAPSSSQAQPLEGEVLPAAKELAPLPADHPADHLPANVRARRSRRWRWIAVAVLLAAGAAGGGIYWKYFRAPPWPTGIVFSNGRVEAEEIDIDAKFAERVAQLLVDEGDVVSPGQIVARMDIRDVQASLSRAEAQVLEAQETFNEAKANVSDTTAQLKLAKQEFDRTTALVARGFATYELLDQRQQALMSTTAALAAANNRAGEADRALDAAKFEVDLYKVNIADDTLVSPTVGRIQYRISNVGEVLPAGGKVFTMLDFTDVYMDVYLPTADAGRARVGDDARIVLDAFPKFVIPAHVSFIATQAQFTPKAVETKDERDKLMFRVKVRIDKSFLAPRIARIRTGLPGVAYVRVDSNTEWPASLRLTAAR</sequence>
<feature type="region of interest" description="Disordered" evidence="2">
    <location>
        <begin position="1"/>
        <end position="22"/>
    </location>
</feature>
<keyword evidence="5" id="KW-1185">Reference proteome</keyword>
<keyword evidence="3" id="KW-0472">Membrane</keyword>
<evidence type="ECO:0000256" key="3">
    <source>
        <dbReference type="SAM" id="Phobius"/>
    </source>
</evidence>
<dbReference type="SUPFAM" id="SSF111369">
    <property type="entry name" value="HlyD-like secretion proteins"/>
    <property type="match status" value="1"/>
</dbReference>
<dbReference type="AlphaFoldDB" id="A0A3D9Z0Z6"/>
<dbReference type="PANTHER" id="PTHR30438">
    <property type="entry name" value="36 KDA ANTIGEN-RELATED"/>
    <property type="match status" value="1"/>
</dbReference>
<gene>
    <name evidence="4" type="ORF">DES32_0050</name>
</gene>
<dbReference type="EMBL" id="QUMO01000001">
    <property type="protein sequence ID" value="REF88842.1"/>
    <property type="molecule type" value="Genomic_DNA"/>
</dbReference>
<feature type="compositionally biased region" description="Low complexity" evidence="2">
    <location>
        <begin position="9"/>
        <end position="22"/>
    </location>
</feature>
<evidence type="ECO:0000313" key="4">
    <source>
        <dbReference type="EMBL" id="REF88842.1"/>
    </source>
</evidence>
<organism evidence="4 5">
    <name type="scientific">Methylovirgula ligni</name>
    <dbReference type="NCBI Taxonomy" id="569860"/>
    <lineage>
        <taxon>Bacteria</taxon>
        <taxon>Pseudomonadati</taxon>
        <taxon>Pseudomonadota</taxon>
        <taxon>Alphaproteobacteria</taxon>
        <taxon>Hyphomicrobiales</taxon>
        <taxon>Beijerinckiaceae</taxon>
        <taxon>Methylovirgula</taxon>
    </lineage>
</organism>
<dbReference type="OrthoDB" id="9778236at2"/>
<keyword evidence="3" id="KW-0812">Transmembrane</keyword>
<reference evidence="4 5" key="1">
    <citation type="submission" date="2018-08" db="EMBL/GenBank/DDBJ databases">
        <title>Genomic Encyclopedia of Type Strains, Phase IV (KMG-IV): sequencing the most valuable type-strain genomes for metagenomic binning, comparative biology and taxonomic classification.</title>
        <authorList>
            <person name="Goeker M."/>
        </authorList>
    </citation>
    <scope>NUCLEOTIDE SEQUENCE [LARGE SCALE GENOMIC DNA]</scope>
    <source>
        <strain evidence="4 5">BW863</strain>
    </source>
</reference>
<proteinExistence type="predicted"/>
<evidence type="ECO:0000256" key="2">
    <source>
        <dbReference type="SAM" id="MobiDB-lite"/>
    </source>
</evidence>
<dbReference type="Gene3D" id="1.10.287.470">
    <property type="entry name" value="Helix hairpin bin"/>
    <property type="match status" value="1"/>
</dbReference>
<dbReference type="Gene3D" id="2.40.30.170">
    <property type="match status" value="1"/>
</dbReference>